<name>A0ACC1MGC1_9HYPO</name>
<reference evidence="1" key="1">
    <citation type="submission" date="2022-08" db="EMBL/GenBank/DDBJ databases">
        <title>Genome Sequence of Lecanicillium fungicola.</title>
        <authorList>
            <person name="Buettner E."/>
        </authorList>
    </citation>
    <scope>NUCLEOTIDE SEQUENCE</scope>
    <source>
        <strain evidence="1">Babe33</strain>
    </source>
</reference>
<dbReference type="EMBL" id="JANJQO010002763">
    <property type="protein sequence ID" value="KAJ2966037.1"/>
    <property type="molecule type" value="Genomic_DNA"/>
</dbReference>
<evidence type="ECO:0000313" key="1">
    <source>
        <dbReference type="EMBL" id="KAJ2966037.1"/>
    </source>
</evidence>
<dbReference type="Proteomes" id="UP001143910">
    <property type="component" value="Unassembled WGS sequence"/>
</dbReference>
<evidence type="ECO:0000313" key="2">
    <source>
        <dbReference type="Proteomes" id="UP001143910"/>
    </source>
</evidence>
<keyword evidence="2" id="KW-1185">Reference proteome</keyword>
<accession>A0ACC1MGC1</accession>
<proteinExistence type="predicted"/>
<comment type="caution">
    <text evidence="1">The sequence shown here is derived from an EMBL/GenBank/DDBJ whole genome shotgun (WGS) entry which is preliminary data.</text>
</comment>
<sequence length="467" mass="54110">MTTPQGYQVIERVIEQVIGIKMSTTSSSSDELGAAASNAISAIEKELYPLWTDEDKRHYEDDVKPQVKFAKSTVIFSQHSLYRACSRRATVARVSVVQVIWGRRVMEKFPWLKTFLDENQDFEKFPHGPLVSLPRHPKSPAKRKAAEPLTEPPHPGPPFPLAVSTEMEADSDTTLQENQQAECIQSIEEKHKNQLKGFKKSLEAKFRLECSGLEAKYQMLLAMEKAKFERQVEENRTVLESRRKEDEKKYAAYCTEKDRECEAVCAEERAKREEDRVIAETQFTELVRLKDIENEERRSTDLAKFQETCLAKDNEHAGLCEKKDREHQQHCENIETMCSDLQAKCAELQARCDELQANNDEFQANIAAGNQGFSERGKSESRGSTPGAVHNCAAFCAKKDRECKAYCDRNRRNFQERFERLERTFQDHINKKEREFDELCERKRNEYEELSEMKDREVEEIRRGLSL</sequence>
<organism evidence="1 2">
    <name type="scientific">Zarea fungicola</name>
    <dbReference type="NCBI Taxonomy" id="93591"/>
    <lineage>
        <taxon>Eukaryota</taxon>
        <taxon>Fungi</taxon>
        <taxon>Dikarya</taxon>
        <taxon>Ascomycota</taxon>
        <taxon>Pezizomycotina</taxon>
        <taxon>Sordariomycetes</taxon>
        <taxon>Hypocreomycetidae</taxon>
        <taxon>Hypocreales</taxon>
        <taxon>Cordycipitaceae</taxon>
        <taxon>Zarea</taxon>
    </lineage>
</organism>
<gene>
    <name evidence="1" type="ORF">NQ176_g10331</name>
</gene>
<protein>
    <submittedName>
        <fullName evidence="1">Uncharacterized protein</fullName>
    </submittedName>
</protein>